<keyword evidence="2" id="KW-0418">Kinase</keyword>
<dbReference type="CDD" id="cd24007">
    <property type="entry name" value="ASKHA_NBD_eukNAGK-like"/>
    <property type="match status" value="1"/>
</dbReference>
<dbReference type="EMBL" id="CP036434">
    <property type="protein sequence ID" value="QDV09880.1"/>
    <property type="molecule type" value="Genomic_DNA"/>
</dbReference>
<dbReference type="Proteomes" id="UP000320390">
    <property type="component" value="Chromosome"/>
</dbReference>
<dbReference type="PANTHER" id="PTHR43190">
    <property type="entry name" value="N-ACETYL-D-GLUCOSAMINE KINASE"/>
    <property type="match status" value="1"/>
</dbReference>
<evidence type="ECO:0000259" key="1">
    <source>
        <dbReference type="Pfam" id="PF01869"/>
    </source>
</evidence>
<dbReference type="GO" id="GO:0047931">
    <property type="term" value="F:glucosamine kinase activity"/>
    <property type="evidence" value="ECO:0007669"/>
    <property type="project" value="UniProtKB-EC"/>
</dbReference>
<gene>
    <name evidence="2" type="primary">gspK</name>
    <name evidence="2" type="ORF">Poly30_54410</name>
</gene>
<sequence>MLDGHMQADQTIQGPIAVGIDGGGTSTRALLMNAEGVTLGVGTSGSGNLHDMGPERLRAHLDEAWRGAWAAAGEAPRPADAVFCAMASVGTPGNRETVQRLVAEVGVAPLERVEVDIDLAGALAGGLGGGHGIALIAGTGSSCYGRDKSGATFQSGGWGSLLDDVGGATWIGTQAMVAAIRDFDGRGAATTLTSRVMEHFGLQHMRELLPKVDADGAARSARAQLAKLVTTAAQDGDATALEILGRGADALAECVEAVERRLDFVSDATLEVVATGGLAENAGQYLELIHAAVQRRVPKAVCITPRMSNVEGAAMLARARLS</sequence>
<dbReference type="InterPro" id="IPR002731">
    <property type="entry name" value="ATPase_BadF"/>
</dbReference>
<protein>
    <submittedName>
        <fullName evidence="2">Glucosamine kinase GspK</fullName>
        <ecNumber evidence="2">2.7.1.8</ecNumber>
    </submittedName>
</protein>
<name>A0A518F0L5_9BACT</name>
<organism evidence="2 3">
    <name type="scientific">Saltatorellus ferox</name>
    <dbReference type="NCBI Taxonomy" id="2528018"/>
    <lineage>
        <taxon>Bacteria</taxon>
        <taxon>Pseudomonadati</taxon>
        <taxon>Planctomycetota</taxon>
        <taxon>Planctomycetia</taxon>
        <taxon>Planctomycetia incertae sedis</taxon>
        <taxon>Saltatorellus</taxon>
    </lineage>
</organism>
<evidence type="ECO:0000313" key="2">
    <source>
        <dbReference type="EMBL" id="QDV09880.1"/>
    </source>
</evidence>
<accession>A0A518F0L5</accession>
<keyword evidence="2" id="KW-0808">Transferase</keyword>
<reference evidence="2 3" key="1">
    <citation type="submission" date="2019-02" db="EMBL/GenBank/DDBJ databases">
        <title>Deep-cultivation of Planctomycetes and their phenomic and genomic characterization uncovers novel biology.</title>
        <authorList>
            <person name="Wiegand S."/>
            <person name="Jogler M."/>
            <person name="Boedeker C."/>
            <person name="Pinto D."/>
            <person name="Vollmers J."/>
            <person name="Rivas-Marin E."/>
            <person name="Kohn T."/>
            <person name="Peeters S.H."/>
            <person name="Heuer A."/>
            <person name="Rast P."/>
            <person name="Oberbeckmann S."/>
            <person name="Bunk B."/>
            <person name="Jeske O."/>
            <person name="Meyerdierks A."/>
            <person name="Storesund J.E."/>
            <person name="Kallscheuer N."/>
            <person name="Luecker S."/>
            <person name="Lage O.M."/>
            <person name="Pohl T."/>
            <person name="Merkel B.J."/>
            <person name="Hornburger P."/>
            <person name="Mueller R.-W."/>
            <person name="Bruemmer F."/>
            <person name="Labrenz M."/>
            <person name="Spormann A.M."/>
            <person name="Op den Camp H."/>
            <person name="Overmann J."/>
            <person name="Amann R."/>
            <person name="Jetten M.S.M."/>
            <person name="Mascher T."/>
            <person name="Medema M.H."/>
            <person name="Devos D.P."/>
            <person name="Kaster A.-K."/>
            <person name="Ovreas L."/>
            <person name="Rohde M."/>
            <person name="Galperin M.Y."/>
            <person name="Jogler C."/>
        </authorList>
    </citation>
    <scope>NUCLEOTIDE SEQUENCE [LARGE SCALE GENOMIC DNA]</scope>
    <source>
        <strain evidence="2 3">Poly30</strain>
    </source>
</reference>
<dbReference type="OrthoDB" id="9772633at2"/>
<proteinExistence type="predicted"/>
<dbReference type="Gene3D" id="3.30.420.40">
    <property type="match status" value="2"/>
</dbReference>
<dbReference type="PANTHER" id="PTHR43190:SF3">
    <property type="entry name" value="N-ACETYL-D-GLUCOSAMINE KINASE"/>
    <property type="match status" value="1"/>
</dbReference>
<dbReference type="AlphaFoldDB" id="A0A518F0L5"/>
<dbReference type="InterPro" id="IPR043129">
    <property type="entry name" value="ATPase_NBD"/>
</dbReference>
<evidence type="ECO:0000313" key="3">
    <source>
        <dbReference type="Proteomes" id="UP000320390"/>
    </source>
</evidence>
<keyword evidence="3" id="KW-1185">Reference proteome</keyword>
<dbReference type="EC" id="2.7.1.8" evidence="2"/>
<dbReference type="InterPro" id="IPR052519">
    <property type="entry name" value="Euk-type_GlcNAc_Kinase"/>
</dbReference>
<dbReference type="Pfam" id="PF01869">
    <property type="entry name" value="BcrAD_BadFG"/>
    <property type="match status" value="1"/>
</dbReference>
<dbReference type="SUPFAM" id="SSF53067">
    <property type="entry name" value="Actin-like ATPase domain"/>
    <property type="match status" value="2"/>
</dbReference>
<feature type="domain" description="ATPase BadF/BadG/BcrA/BcrD type" evidence="1">
    <location>
        <begin position="18"/>
        <end position="317"/>
    </location>
</feature>